<feature type="compositionally biased region" description="Low complexity" evidence="1">
    <location>
        <begin position="362"/>
        <end position="377"/>
    </location>
</feature>
<name>A0A7T4DKM9_9MICO</name>
<accession>A0A7T4DKM9</accession>
<dbReference type="Gene3D" id="3.40.710.10">
    <property type="entry name" value="DD-peptidase/beta-lactamase superfamily"/>
    <property type="match status" value="1"/>
</dbReference>
<dbReference type="SUPFAM" id="SSF56601">
    <property type="entry name" value="beta-lactamase/transpeptidase-like"/>
    <property type="match status" value="1"/>
</dbReference>
<organism evidence="4 5">
    <name type="scientific">Brevibacterium casei</name>
    <dbReference type="NCBI Taxonomy" id="33889"/>
    <lineage>
        <taxon>Bacteria</taxon>
        <taxon>Bacillati</taxon>
        <taxon>Actinomycetota</taxon>
        <taxon>Actinomycetes</taxon>
        <taxon>Micrococcales</taxon>
        <taxon>Brevibacteriaceae</taxon>
        <taxon>Brevibacterium</taxon>
    </lineage>
</organism>
<dbReference type="InterPro" id="IPR012338">
    <property type="entry name" value="Beta-lactam/transpept-like"/>
</dbReference>
<evidence type="ECO:0000256" key="2">
    <source>
        <dbReference type="SAM" id="Phobius"/>
    </source>
</evidence>
<keyword evidence="2" id="KW-1133">Transmembrane helix</keyword>
<proteinExistence type="predicted"/>
<dbReference type="InterPro" id="IPR001466">
    <property type="entry name" value="Beta-lactam-related"/>
</dbReference>
<evidence type="ECO:0000259" key="3">
    <source>
        <dbReference type="Pfam" id="PF00144"/>
    </source>
</evidence>
<sequence>MTVTSATDTDTRRSPRRREIAITAAALTAIVAVLLTPLPRGFQGEVTGDEALMAATATALGSGHWQHVAVAKVDGDTVTTAGTGADATTEFEIGSLTKTFTAALFADAIDRGEVTAETRLGEIWPQLEGHVAEVTLSSLAMHRSGLPRVEPAPSVGDAVASVFATYLHRDPYRGSVDDLIRTLGDTDVSDTTPEYSNFGFAVLGQSLAKVSGLSYRELVEQRITQPLGMTRTFVPTSATGLSHGYTASGLPAAPWTLGASAPAGAIRSTAGDMAIWLRATMEGTAPGAAAAVPRADFDAADRIGFAWMTTTGRTPAVTWHNGGTGGYSSFLGFTADAGTGIVVLADSAISVDGAIDLISTASGSAAPTPTRAASAGSHFTESAEVGAASARSVPDSTAPRSAWTEGERS</sequence>
<dbReference type="Proteomes" id="UP000595374">
    <property type="component" value="Chromosome"/>
</dbReference>
<dbReference type="Pfam" id="PF00144">
    <property type="entry name" value="Beta-lactamase"/>
    <property type="match status" value="1"/>
</dbReference>
<dbReference type="EMBL" id="CP065989">
    <property type="protein sequence ID" value="QQB14944.1"/>
    <property type="molecule type" value="Genomic_DNA"/>
</dbReference>
<feature type="region of interest" description="Disordered" evidence="1">
    <location>
        <begin position="362"/>
        <end position="409"/>
    </location>
</feature>
<keyword evidence="2" id="KW-0472">Membrane</keyword>
<protein>
    <submittedName>
        <fullName evidence="4">Beta-lactamase family protein</fullName>
    </submittedName>
</protein>
<dbReference type="RefSeq" id="WP_198499979.1">
    <property type="nucleotide sequence ID" value="NZ_CP065989.1"/>
</dbReference>
<gene>
    <name evidence="4" type="ORF">I6H47_02925</name>
</gene>
<reference evidence="4 5" key="1">
    <citation type="submission" date="2020-12" db="EMBL/GenBank/DDBJ databases">
        <title>FDA dAtabase for Regulatory Grade micrObial Sequences (FDA-ARGOS): Supporting development and validation of Infectious Disease Dx tests.</title>
        <authorList>
            <person name="Sproer C."/>
            <person name="Gronow S."/>
            <person name="Severitt S."/>
            <person name="Schroder I."/>
            <person name="Tallon L."/>
            <person name="Sadzewicz L."/>
            <person name="Zhao X."/>
            <person name="Boylan J."/>
            <person name="Ott S."/>
            <person name="Bowen H."/>
            <person name="Vavikolanu K."/>
            <person name="Mehta A."/>
            <person name="Aluvathingal J."/>
            <person name="Nadendla S."/>
            <person name="Lowell S."/>
            <person name="Myers T."/>
            <person name="Yan Y."/>
            <person name="Sichtig H."/>
        </authorList>
    </citation>
    <scope>NUCLEOTIDE SEQUENCE [LARGE SCALE GENOMIC DNA]</scope>
    <source>
        <strain evidence="4 5">FDAARGOS_990</strain>
    </source>
</reference>
<evidence type="ECO:0000256" key="1">
    <source>
        <dbReference type="SAM" id="MobiDB-lite"/>
    </source>
</evidence>
<evidence type="ECO:0000313" key="5">
    <source>
        <dbReference type="Proteomes" id="UP000595374"/>
    </source>
</evidence>
<feature type="domain" description="Beta-lactamase-related" evidence="3">
    <location>
        <begin position="73"/>
        <end position="350"/>
    </location>
</feature>
<keyword evidence="2" id="KW-0812">Transmembrane</keyword>
<dbReference type="AlphaFoldDB" id="A0A7T4DKM9"/>
<dbReference type="InterPro" id="IPR050491">
    <property type="entry name" value="AmpC-like"/>
</dbReference>
<evidence type="ECO:0000313" key="4">
    <source>
        <dbReference type="EMBL" id="QQB14944.1"/>
    </source>
</evidence>
<dbReference type="PANTHER" id="PTHR46825">
    <property type="entry name" value="D-ALANYL-D-ALANINE-CARBOXYPEPTIDASE/ENDOPEPTIDASE AMPH"/>
    <property type="match status" value="1"/>
</dbReference>
<dbReference type="PANTHER" id="PTHR46825:SF9">
    <property type="entry name" value="BETA-LACTAMASE-RELATED DOMAIN-CONTAINING PROTEIN"/>
    <property type="match status" value="1"/>
</dbReference>
<feature type="transmembrane region" description="Helical" evidence="2">
    <location>
        <begin position="20"/>
        <end position="38"/>
    </location>
</feature>